<evidence type="ECO:0000256" key="5">
    <source>
        <dbReference type="ARBA" id="ARBA00023242"/>
    </source>
</evidence>
<evidence type="ECO:0000256" key="8">
    <source>
        <dbReference type="SAM" id="MobiDB-lite"/>
    </source>
</evidence>
<evidence type="ECO:0000313" key="11">
    <source>
        <dbReference type="Proteomes" id="UP001218188"/>
    </source>
</evidence>
<dbReference type="InterPro" id="IPR019542">
    <property type="entry name" value="Enhancer_polycomb-like_N"/>
</dbReference>
<evidence type="ECO:0000256" key="6">
    <source>
        <dbReference type="ARBA" id="ARBA00025513"/>
    </source>
</evidence>
<proteinExistence type="inferred from homology"/>
<dbReference type="Proteomes" id="UP001218188">
    <property type="component" value="Unassembled WGS sequence"/>
</dbReference>
<evidence type="ECO:0000256" key="4">
    <source>
        <dbReference type="ARBA" id="ARBA00023163"/>
    </source>
</evidence>
<comment type="function">
    <text evidence="6">Component of the NuA4 histone acetyltransferase complex which is involved in transcriptional activation of selected genes principally by acetylation of nucleosomal histone H4 and H2A. The NuA4 complex is also involved in DNA repair. Involved in gene silencing by neighboring heterochromatin, blockage of the silencing spreading along the chromosome, and required for cell cycle progression through G2/M.</text>
</comment>
<dbReference type="GO" id="GO:0005634">
    <property type="term" value="C:nucleus"/>
    <property type="evidence" value="ECO:0007669"/>
    <property type="project" value="UniProtKB-SubCell"/>
</dbReference>
<name>A0AAD6X891_9AGAR</name>
<keyword evidence="5 7" id="KW-0539">Nucleus</keyword>
<feature type="region of interest" description="Disordered" evidence="8">
    <location>
        <begin position="483"/>
        <end position="528"/>
    </location>
</feature>
<dbReference type="AlphaFoldDB" id="A0AAD6X891"/>
<dbReference type="GO" id="GO:0035267">
    <property type="term" value="C:NuA4 histone acetyltransferase complex"/>
    <property type="evidence" value="ECO:0007669"/>
    <property type="project" value="InterPro"/>
</dbReference>
<reference evidence="10" key="1">
    <citation type="submission" date="2023-03" db="EMBL/GenBank/DDBJ databases">
        <title>Massive genome expansion in bonnet fungi (Mycena s.s.) driven by repeated elements and novel gene families across ecological guilds.</title>
        <authorList>
            <consortium name="Lawrence Berkeley National Laboratory"/>
            <person name="Harder C.B."/>
            <person name="Miyauchi S."/>
            <person name="Viragh M."/>
            <person name="Kuo A."/>
            <person name="Thoen E."/>
            <person name="Andreopoulos B."/>
            <person name="Lu D."/>
            <person name="Skrede I."/>
            <person name="Drula E."/>
            <person name="Henrissat B."/>
            <person name="Morin E."/>
            <person name="Kohler A."/>
            <person name="Barry K."/>
            <person name="LaButti K."/>
            <person name="Morin E."/>
            <person name="Salamov A."/>
            <person name="Lipzen A."/>
            <person name="Mereny Z."/>
            <person name="Hegedus B."/>
            <person name="Baldrian P."/>
            <person name="Stursova M."/>
            <person name="Weitz H."/>
            <person name="Taylor A."/>
            <person name="Grigoriev I.V."/>
            <person name="Nagy L.G."/>
            <person name="Martin F."/>
            <person name="Kauserud H."/>
        </authorList>
    </citation>
    <scope>NUCLEOTIDE SEQUENCE</scope>
    <source>
        <strain evidence="10">CBHHK200</strain>
    </source>
</reference>
<protein>
    <recommendedName>
        <fullName evidence="7">Enhancer of polycomb-like protein</fullName>
    </recommendedName>
</protein>
<feature type="domain" description="Enhancer of polycomb-like N-terminal" evidence="9">
    <location>
        <begin position="18"/>
        <end position="181"/>
    </location>
</feature>
<feature type="region of interest" description="Disordered" evidence="8">
    <location>
        <begin position="622"/>
        <end position="706"/>
    </location>
</feature>
<feature type="region of interest" description="Disordered" evidence="8">
    <location>
        <begin position="136"/>
        <end position="156"/>
    </location>
</feature>
<feature type="region of interest" description="Disordered" evidence="8">
    <location>
        <begin position="781"/>
        <end position="807"/>
    </location>
</feature>
<dbReference type="InterPro" id="IPR024943">
    <property type="entry name" value="Enhancer_polycomb"/>
</dbReference>
<gene>
    <name evidence="10" type="ORF">C8F04DRAFT_1392901</name>
</gene>
<dbReference type="EMBL" id="JARJCM010000031">
    <property type="protein sequence ID" value="KAJ7038586.1"/>
    <property type="molecule type" value="Genomic_DNA"/>
</dbReference>
<sequence>MAPRVVPPPKKNKARCGIKYPLQIYKGDLGADSEYLDEDPDENQSVLAVADVDINEGNEHHLQAALATKAVFIPTPGTISIVNNYEQLYPGTKWIDPITYVCTSSTVEEAISNALADDCTYYMDERDKEWLDKNNQEARGEGTSAQGARATRQAMDKEPEIGVPVSISEDEFELVMGLLEKISNQKIFADDKLDFSSYQQIFTKPLPADTFASYTTPSWIPPSALLVRIARTIYPHWKHRRSLLDGRRIRPLLNFDECDFPNESYICFRRRDNKPVRKTRAGQSANNADKFTSLHKNLTQALDLANALLTRETVKQTVAVQSQNLWRLRQPLADMLRRFPGMLTKADEERLFERPRKKAPRTMLKVKVPPPSQPGSAGPAPANSAMLPSVRFASIQQQIVATMEARAPSENQEDVVDDPYQQPLLPRSEEMWVDVPVPFPTQGVIPDEEVMRGGSRAVRLRIGRGGRRLLDRRSNSHPYLAELRKHRQHGDDDDPDEEATRRLQSQWRFDADHSFEPSDEEDPEPIEYDQRYQVGRLARLFKDEGKLYKEECTLVTDASLEVRQPSGGKVRVLPFYGNALYVTEMRKTTSLSARADQGINVVAPGYSPHARDALRATPVAQQVPLPSSTPSHPHPRAQAPMRPPSSPAQPRLQENISPPPKPSSSSAHLAGRASPSSPLSPHAGRASPSSPLSPHAARAAPSSSLGLHSAARAIPRIHPALPHNPNPITVSRADAVKVGGGQQSPVNGNANANPNGLQTNGARTAIPAYVPVGAGTNMSLKLPSRAPARPSPLTTHSVVAAQVGEPK</sequence>
<evidence type="ECO:0000259" key="9">
    <source>
        <dbReference type="Pfam" id="PF10513"/>
    </source>
</evidence>
<organism evidence="10 11">
    <name type="scientific">Mycena alexandri</name>
    <dbReference type="NCBI Taxonomy" id="1745969"/>
    <lineage>
        <taxon>Eukaryota</taxon>
        <taxon>Fungi</taxon>
        <taxon>Dikarya</taxon>
        <taxon>Basidiomycota</taxon>
        <taxon>Agaricomycotina</taxon>
        <taxon>Agaricomycetes</taxon>
        <taxon>Agaricomycetidae</taxon>
        <taxon>Agaricales</taxon>
        <taxon>Marasmiineae</taxon>
        <taxon>Mycenaceae</taxon>
        <taxon>Mycena</taxon>
    </lineage>
</organism>
<evidence type="ECO:0000313" key="10">
    <source>
        <dbReference type="EMBL" id="KAJ7038586.1"/>
    </source>
</evidence>
<evidence type="ECO:0000256" key="3">
    <source>
        <dbReference type="ARBA" id="ARBA00023015"/>
    </source>
</evidence>
<keyword evidence="11" id="KW-1185">Reference proteome</keyword>
<keyword evidence="3 7" id="KW-0805">Transcription regulation</keyword>
<keyword evidence="4 7" id="KW-0804">Transcription</keyword>
<dbReference type="GO" id="GO:0006357">
    <property type="term" value="P:regulation of transcription by RNA polymerase II"/>
    <property type="evidence" value="ECO:0007669"/>
    <property type="project" value="InterPro"/>
</dbReference>
<accession>A0AAD6X891</accession>
<dbReference type="Pfam" id="PF10513">
    <property type="entry name" value="EPL1"/>
    <property type="match status" value="1"/>
</dbReference>
<evidence type="ECO:0000256" key="7">
    <source>
        <dbReference type="RuleBase" id="RU361124"/>
    </source>
</evidence>
<evidence type="ECO:0000256" key="1">
    <source>
        <dbReference type="ARBA" id="ARBA00004123"/>
    </source>
</evidence>
<comment type="similarity">
    <text evidence="2 7">Belongs to the enhancer of polycomb family.</text>
</comment>
<comment type="caution">
    <text evidence="10">The sequence shown here is derived from an EMBL/GenBank/DDBJ whole genome shotgun (WGS) entry which is preliminary data.</text>
</comment>
<feature type="compositionally biased region" description="Acidic residues" evidence="8">
    <location>
        <begin position="517"/>
        <end position="527"/>
    </location>
</feature>
<evidence type="ECO:0000256" key="2">
    <source>
        <dbReference type="ARBA" id="ARBA00008035"/>
    </source>
</evidence>
<dbReference type="PANTHER" id="PTHR14898">
    <property type="entry name" value="ENHANCER OF POLYCOMB"/>
    <property type="match status" value="1"/>
</dbReference>
<comment type="subcellular location">
    <subcellularLocation>
        <location evidence="1 7">Nucleus</location>
    </subcellularLocation>
</comment>
<feature type="compositionally biased region" description="Low complexity" evidence="8">
    <location>
        <begin position="685"/>
        <end position="705"/>
    </location>
</feature>